<evidence type="ECO:0000313" key="1">
    <source>
        <dbReference type="EMBL" id="SEF93319.1"/>
    </source>
</evidence>
<dbReference type="Proteomes" id="UP000236736">
    <property type="component" value="Unassembled WGS sequence"/>
</dbReference>
<dbReference type="EMBL" id="FNVR01000008">
    <property type="protein sequence ID" value="SEF93319.1"/>
    <property type="molecule type" value="Genomic_DNA"/>
</dbReference>
<dbReference type="AlphaFoldDB" id="A0A1H5W1A5"/>
<name>A0A1H5W1A5_9BACT</name>
<reference evidence="2" key="1">
    <citation type="submission" date="2016-10" db="EMBL/GenBank/DDBJ databases">
        <authorList>
            <person name="Varghese N."/>
            <person name="Submissions S."/>
        </authorList>
    </citation>
    <scope>NUCLEOTIDE SEQUENCE [LARGE SCALE GENOMIC DNA]</scope>
    <source>
        <strain evidence="2">DSM 17298</strain>
    </source>
</reference>
<dbReference type="Gene3D" id="2.40.160.50">
    <property type="entry name" value="membrane protein fhac: a member of the omp85/tpsb transporter family"/>
    <property type="match status" value="1"/>
</dbReference>
<dbReference type="STRING" id="1120964.GCA_001313265_02574"/>
<organism evidence="1 2">
    <name type="scientific">Algoriphagus boritolerans DSM 17298 = JCM 18970</name>
    <dbReference type="NCBI Taxonomy" id="1120964"/>
    <lineage>
        <taxon>Bacteria</taxon>
        <taxon>Pseudomonadati</taxon>
        <taxon>Bacteroidota</taxon>
        <taxon>Cytophagia</taxon>
        <taxon>Cytophagales</taxon>
        <taxon>Cyclobacteriaceae</taxon>
        <taxon>Algoriphagus</taxon>
    </lineage>
</organism>
<evidence type="ECO:0000313" key="2">
    <source>
        <dbReference type="Proteomes" id="UP000236736"/>
    </source>
</evidence>
<proteinExistence type="predicted"/>
<sequence length="566" mass="64369">MKSLFLTLVSWIALGQSICHGQELIRVEWTAVPTSKVKLIRDFNEKEESKKITDSLSRVFQAQGFLEGFFQEKPQADTLLLLWNFGRLFSWEKVELEGIPEDFLRSLGKPGSHYPDPYLWIDRALTHAENQGLPFATLRIDRLTISDSLLSGVMVFDAGPRITWDSLEISGDSKTDVRYLQQVSRLTPGGIFSQEQLLKAAQTIRRSPYFSLSGEPELTFQTQQARPIFTLQDRRVNVFDGVVGLLPNENESGKVLITGEVDLQLYHLGGKGRDFSLNWQRLNIQSQALELKAKESFVFRSPLDVSVGFSLLKQDSSFVNRSFEFDFGYRVSDDGYLNFFNKRQAGDLLATDDLSLDQELPSSIDYRWNQYGIGLDWDKLDSPVSPRRGSRFQGTFSLGNKRILQNTGLPEELYSGLEESSAQYQGWFSGEKHVFIKSSWGMWIRGVGGFLQNQNLFLNELYRLGGLKSIRGFNEKNFFAKNFGYLNLEQRLFFDQNSFLIVFADLGIVENPYNSPKIDRPFSFGTGINLDTDGGLFSFVLAIGKSSAQPISFSYSRIHFGYLARF</sequence>
<protein>
    <recommendedName>
        <fullName evidence="3">Outer membrane protein assembly factor BamA</fullName>
    </recommendedName>
</protein>
<evidence type="ECO:0008006" key="3">
    <source>
        <dbReference type="Google" id="ProtNLM"/>
    </source>
</evidence>
<keyword evidence="2" id="KW-1185">Reference proteome</keyword>
<gene>
    <name evidence="1" type="ORF">SAMN03080598_01931</name>
</gene>
<accession>A0A1H5W1A5</accession>
<dbReference type="RefSeq" id="WP_103924597.1">
    <property type="nucleotide sequence ID" value="NZ_FNVR01000008.1"/>
</dbReference>
<dbReference type="OrthoDB" id="9811416at2"/>